<organism evidence="3 4">
    <name type="scientific">Uabimicrobium amorphum</name>
    <dbReference type="NCBI Taxonomy" id="2596890"/>
    <lineage>
        <taxon>Bacteria</taxon>
        <taxon>Pseudomonadati</taxon>
        <taxon>Planctomycetota</taxon>
        <taxon>Candidatus Uabimicrobiia</taxon>
        <taxon>Candidatus Uabimicrobiales</taxon>
        <taxon>Candidatus Uabimicrobiaceae</taxon>
        <taxon>Candidatus Uabimicrobium</taxon>
    </lineage>
</organism>
<evidence type="ECO:0000313" key="4">
    <source>
        <dbReference type="Proteomes" id="UP000326354"/>
    </source>
</evidence>
<dbReference type="Proteomes" id="UP000326354">
    <property type="component" value="Chromosome"/>
</dbReference>
<feature type="domain" description="Protein kinase" evidence="2">
    <location>
        <begin position="150"/>
        <end position="418"/>
    </location>
</feature>
<dbReference type="EMBL" id="AP019860">
    <property type="protein sequence ID" value="BBM85366.1"/>
    <property type="molecule type" value="Genomic_DNA"/>
</dbReference>
<dbReference type="InterPro" id="IPR052016">
    <property type="entry name" value="Bact_Sigma-Reg"/>
</dbReference>
<dbReference type="Pfam" id="PF00069">
    <property type="entry name" value="Pkinase"/>
    <property type="match status" value="1"/>
</dbReference>
<evidence type="ECO:0000256" key="1">
    <source>
        <dbReference type="ARBA" id="ARBA00022801"/>
    </source>
</evidence>
<dbReference type="InterPro" id="IPR001932">
    <property type="entry name" value="PPM-type_phosphatase-like_dom"/>
</dbReference>
<protein>
    <submittedName>
        <fullName evidence="3">Protein kinase</fullName>
    </submittedName>
</protein>
<keyword evidence="3" id="KW-0808">Transferase</keyword>
<dbReference type="PANTHER" id="PTHR43156">
    <property type="entry name" value="STAGE II SPORULATION PROTEIN E-RELATED"/>
    <property type="match status" value="1"/>
</dbReference>
<sequence length="662" mass="74800">MTVKITITAIDKIKNQQRRYSKYVPMGDSFGIILQEVEDLNTPDNIDDSYSCVIKNKDGEIWVENYLENGIYVNVDHVDGTRELRSGDVIYLTKDILLNIKTYELSGRELFRSTKFSKLPIVIKVPVTKKEEKKEIEDHSNPVGHEIDGYFFEEILDYGNMGIVYKAIQKSLKRPVAIKTVAPQHLNNPTLVKRFMNMANLAWRLNHPYIVQIYDTGISQDFRMNYVVMEYVEGETLTSRLKDKGYLDIETTCEIMCQLASALSFAHRQNIIHRDVNPSNIMLTNDKYLKLIGLALSKIVDPSEEKLYLTAKGEAMGTEGYISPEQFKSAADVDYRTDLYSLGVIFYQCLCGCLPYAEDILKDPAKYGKALKYKPKLAPNKVKPAIPQPLSDIVMKCLEPSPAKRYQKAEEIFQDIKVYTETQQLSVAQKRIRAMFPKTPEVPGYEFHVTFEPMEEIGGDFYDFVKLDDNKMGIVIGDVTGHGVEAAVVMGMVKSIVKLMSKNLDSPVEVLEYANQELHPDMDTTTFTTAGYGVLDLEQKVFSFARAGHNPLILYNQERDPKLTTFLPKGTIIGVPWALKCEEAKIPLQSGDIVIQYTDGITEAKSKAGEEYGFEKLCEVIELSSASDLEEVIKIVKDDVGEFSKGAHEDADDITILAFKVK</sequence>
<evidence type="ECO:0000313" key="3">
    <source>
        <dbReference type="EMBL" id="BBM85366.1"/>
    </source>
</evidence>
<gene>
    <name evidence="3" type="ORF">UABAM_03732</name>
</gene>
<dbReference type="Gene3D" id="2.60.200.20">
    <property type="match status" value="1"/>
</dbReference>
<dbReference type="Gene3D" id="3.60.40.10">
    <property type="entry name" value="PPM-type phosphatase domain"/>
    <property type="match status" value="1"/>
</dbReference>
<dbReference type="KEGG" id="uam:UABAM_03732"/>
<dbReference type="GO" id="GO:0016791">
    <property type="term" value="F:phosphatase activity"/>
    <property type="evidence" value="ECO:0007669"/>
    <property type="project" value="TreeGrafter"/>
</dbReference>
<reference evidence="3 4" key="1">
    <citation type="submission" date="2019-08" db="EMBL/GenBank/DDBJ databases">
        <title>Complete genome sequence of Candidatus Uab amorphum.</title>
        <authorList>
            <person name="Shiratori T."/>
            <person name="Suzuki S."/>
            <person name="Kakizawa Y."/>
            <person name="Ishida K."/>
        </authorList>
    </citation>
    <scope>NUCLEOTIDE SEQUENCE [LARGE SCALE GENOMIC DNA]</scope>
    <source>
        <strain evidence="3 4">SRT547</strain>
    </source>
</reference>
<keyword evidence="3" id="KW-0418">Kinase</keyword>
<dbReference type="CDD" id="cd00060">
    <property type="entry name" value="FHA"/>
    <property type="match status" value="1"/>
</dbReference>
<accession>A0A5S9IPR6</accession>
<keyword evidence="4" id="KW-1185">Reference proteome</keyword>
<dbReference type="GO" id="GO:0005524">
    <property type="term" value="F:ATP binding"/>
    <property type="evidence" value="ECO:0007669"/>
    <property type="project" value="InterPro"/>
</dbReference>
<dbReference type="SMART" id="SM00331">
    <property type="entry name" value="PP2C_SIG"/>
    <property type="match status" value="1"/>
</dbReference>
<dbReference type="Gene3D" id="3.30.200.20">
    <property type="entry name" value="Phosphorylase Kinase, domain 1"/>
    <property type="match status" value="1"/>
</dbReference>
<dbReference type="PROSITE" id="PS50011">
    <property type="entry name" value="PROTEIN_KINASE_DOM"/>
    <property type="match status" value="1"/>
</dbReference>
<dbReference type="PANTHER" id="PTHR43156:SF2">
    <property type="entry name" value="STAGE II SPORULATION PROTEIN E"/>
    <property type="match status" value="1"/>
</dbReference>
<dbReference type="AlphaFoldDB" id="A0A5S9IPR6"/>
<dbReference type="CDD" id="cd14014">
    <property type="entry name" value="STKc_PknB_like"/>
    <property type="match status" value="1"/>
</dbReference>
<name>A0A5S9IPR6_UABAM</name>
<proteinExistence type="predicted"/>
<dbReference type="SUPFAM" id="SSF81606">
    <property type="entry name" value="PP2C-like"/>
    <property type="match status" value="1"/>
</dbReference>
<dbReference type="InterPro" id="IPR011009">
    <property type="entry name" value="Kinase-like_dom_sf"/>
</dbReference>
<dbReference type="RefSeq" id="WP_173013405.1">
    <property type="nucleotide sequence ID" value="NZ_AP019860.1"/>
</dbReference>
<dbReference type="Gene3D" id="1.10.510.10">
    <property type="entry name" value="Transferase(Phosphotransferase) domain 1"/>
    <property type="match status" value="1"/>
</dbReference>
<dbReference type="GO" id="GO:0004672">
    <property type="term" value="F:protein kinase activity"/>
    <property type="evidence" value="ECO:0007669"/>
    <property type="project" value="InterPro"/>
</dbReference>
<dbReference type="InterPro" id="IPR000719">
    <property type="entry name" value="Prot_kinase_dom"/>
</dbReference>
<evidence type="ECO:0000259" key="2">
    <source>
        <dbReference type="PROSITE" id="PS50011"/>
    </source>
</evidence>
<dbReference type="Pfam" id="PF07228">
    <property type="entry name" value="SpoIIE"/>
    <property type="match status" value="1"/>
</dbReference>
<dbReference type="SUPFAM" id="SSF56112">
    <property type="entry name" value="Protein kinase-like (PK-like)"/>
    <property type="match status" value="1"/>
</dbReference>
<keyword evidence="1" id="KW-0378">Hydrolase</keyword>
<dbReference type="InterPro" id="IPR036457">
    <property type="entry name" value="PPM-type-like_dom_sf"/>
</dbReference>